<gene>
    <name evidence="1" type="ORF">UFOPK2855_00460</name>
</gene>
<name>A0A6J6UDK8_9ZZZZ</name>
<sequence>MRATFGVKIKPIIKTVITVDDRPIAATANNAMIITGIAEIASRILIKTMSNLPFRYPAISPREAPTNAPRAVAINEMTMMILAPMITRE</sequence>
<protein>
    <submittedName>
        <fullName evidence="1">Unannotated protein</fullName>
    </submittedName>
</protein>
<dbReference type="EMBL" id="CAEZZK010000070">
    <property type="protein sequence ID" value="CAB4757178.1"/>
    <property type="molecule type" value="Genomic_DNA"/>
</dbReference>
<reference evidence="1" key="1">
    <citation type="submission" date="2020-05" db="EMBL/GenBank/DDBJ databases">
        <authorList>
            <person name="Chiriac C."/>
            <person name="Salcher M."/>
            <person name="Ghai R."/>
            <person name="Kavagutti S V."/>
        </authorList>
    </citation>
    <scope>NUCLEOTIDE SEQUENCE</scope>
</reference>
<dbReference type="AlphaFoldDB" id="A0A6J6UDK8"/>
<organism evidence="1">
    <name type="scientific">freshwater metagenome</name>
    <dbReference type="NCBI Taxonomy" id="449393"/>
    <lineage>
        <taxon>unclassified sequences</taxon>
        <taxon>metagenomes</taxon>
        <taxon>ecological metagenomes</taxon>
    </lineage>
</organism>
<accession>A0A6J6UDK8</accession>
<evidence type="ECO:0000313" key="1">
    <source>
        <dbReference type="EMBL" id="CAB4757178.1"/>
    </source>
</evidence>
<proteinExistence type="predicted"/>